<accession>R0MMW0</accession>
<dbReference type="EMBL" id="KB908941">
    <property type="protein sequence ID" value="EOB14213.1"/>
    <property type="molecule type" value="Genomic_DNA"/>
</dbReference>
<dbReference type="HOGENOM" id="CLU_313540_0_0_1"/>
<feature type="region of interest" description="Disordered" evidence="1">
    <location>
        <begin position="703"/>
        <end position="764"/>
    </location>
</feature>
<dbReference type="VEuPathDB" id="MicrosporidiaDB:NBO_33g0019"/>
<keyword evidence="3" id="KW-1185">Reference proteome</keyword>
<evidence type="ECO:0000256" key="1">
    <source>
        <dbReference type="SAM" id="MobiDB-lite"/>
    </source>
</evidence>
<name>R0MMW0_NOSB1</name>
<gene>
    <name evidence="2" type="ORF">NBO_33g0019</name>
</gene>
<dbReference type="OrthoDB" id="2196367at2759"/>
<evidence type="ECO:0000313" key="3">
    <source>
        <dbReference type="Proteomes" id="UP000016927"/>
    </source>
</evidence>
<dbReference type="Proteomes" id="UP000016927">
    <property type="component" value="Unassembled WGS sequence"/>
</dbReference>
<feature type="compositionally biased region" description="Basic and acidic residues" evidence="1">
    <location>
        <begin position="703"/>
        <end position="737"/>
    </location>
</feature>
<reference evidence="2 3" key="1">
    <citation type="journal article" date="2013" name="BMC Genomics">
        <title>Comparative genomics of parasitic silkworm microsporidia reveal an association between genome expansion and host adaptation.</title>
        <authorList>
            <person name="Pan G."/>
            <person name="Xu J."/>
            <person name="Li T."/>
            <person name="Xia Q."/>
            <person name="Liu S.L."/>
            <person name="Zhang G."/>
            <person name="Li S."/>
            <person name="Li C."/>
            <person name="Liu H."/>
            <person name="Yang L."/>
            <person name="Liu T."/>
            <person name="Zhang X."/>
            <person name="Wu Z."/>
            <person name="Fan W."/>
            <person name="Dang X."/>
            <person name="Xiang H."/>
            <person name="Tao M."/>
            <person name="Li Y."/>
            <person name="Hu J."/>
            <person name="Li Z."/>
            <person name="Lin L."/>
            <person name="Luo J."/>
            <person name="Geng L."/>
            <person name="Wang L."/>
            <person name="Long M."/>
            <person name="Wan Y."/>
            <person name="He N."/>
            <person name="Zhang Z."/>
            <person name="Lu C."/>
            <person name="Keeling P.J."/>
            <person name="Wang J."/>
            <person name="Xiang Z."/>
            <person name="Zhou Z."/>
        </authorList>
    </citation>
    <scope>NUCLEOTIDE SEQUENCE [LARGE SCALE GENOMIC DNA]</scope>
    <source>
        <strain evidence="3">CQ1 / CVCC 102059</strain>
    </source>
</reference>
<sequence>MNQINQFVGLTGNTANDLTYIYKIMNLFEKFTNEEIFKWYCGLSRRNKDIKVNDKPSVSINYVLLSNPDVHHIIDDKFLTTLLIDCVDQIEISEELELRIVDIINYSHAKLHKYIHRHANRLNFQIETNEIIKINNDCAYYMAQDMIMRSDSTVIFRKLLLKLKDLRYKEEVEKYIKSQGIINETIFIHAIVSDIHSYRYINNIDIKQICNLICYKHLSKFIDRSIITQQFLISKNHQNCILKYSRLVEIENDLINKLEAPPFLTKDEFILILMHNRAKLKQSEIQTIIEQRSILLLEYLIKIEAQLSGMLTRDILQLENKVNLKKIYEKYGFELVKKEIEPQNHGYLEIYNQYKKLLESMHKQEILDINDGQNLPEFTGESHLDKNSYQLICQTKSYLHLEESEQIKLVEYFSNFCDLNELMPLILDLKQTSNKINEFFVKNLDQINKSEYKNILYDDNAKVVKIKPQIANNKNGDDVLKTLELLCTTEIDISIVESLLRELFSDYCFDFYGDHLPRLIKNFQKEQKICRVIFKIQENVINILEIGFFNPNFFILIKNILNTIIKYRVQDNCPFCSKVRKNNDKIIILLSNPTTTSSSNIEQLKRKVCLAFPIESEPYLSVQNRELEGRVEYKSVINLLGCTVEDMNWNSKKESSINECVELSDQLSDSIQKMLIFKIKVSQNRKLKDKKESLKTEELTKRFKLENAPRKNNYRDGDLRRQQTKDENQKKAIRRESNNSNNNGRLSKSRKQTKPSPTLPTFVENKNETKNNIVYNVTSVIENPGEFIELYCKGKSIPFPEYLLEKSNGVYLCRATFLNERFESRYAFDMDAAKRDASNLIISYIKYKVNCDNDIEFKDVLKRFLAKENDITAEKRNNVQSENKESKVVEEKIKETLVEEAVTPEVDKEQLEIQEIVNSFGNNMFKDGFDFMSY</sequence>
<organism evidence="2 3">
    <name type="scientific">Nosema bombycis (strain CQ1 / CVCC 102059)</name>
    <name type="common">Microsporidian parasite</name>
    <name type="synonym">Pebrine of silkworm</name>
    <dbReference type="NCBI Taxonomy" id="578461"/>
    <lineage>
        <taxon>Eukaryota</taxon>
        <taxon>Fungi</taxon>
        <taxon>Fungi incertae sedis</taxon>
        <taxon>Microsporidia</taxon>
        <taxon>Nosematidae</taxon>
        <taxon>Nosema</taxon>
    </lineage>
</organism>
<feature type="non-terminal residue" evidence="2">
    <location>
        <position position="934"/>
    </location>
</feature>
<proteinExistence type="predicted"/>
<dbReference type="AlphaFoldDB" id="R0MMW0"/>
<protein>
    <submittedName>
        <fullName evidence="2">Uncharacterized protein</fullName>
    </submittedName>
</protein>
<evidence type="ECO:0000313" key="2">
    <source>
        <dbReference type="EMBL" id="EOB14213.1"/>
    </source>
</evidence>